<evidence type="ECO:0000256" key="3">
    <source>
        <dbReference type="ARBA" id="ARBA00022723"/>
    </source>
</evidence>
<dbReference type="SUPFAM" id="SSF51261">
    <property type="entry name" value="Duplicated hybrid motif"/>
    <property type="match status" value="1"/>
</dbReference>
<dbReference type="AlphaFoldDB" id="A0A1I4RHS7"/>
<dbReference type="Gene3D" id="2.70.70.10">
    <property type="entry name" value="Glucose Permease (Domain IIA)"/>
    <property type="match status" value="1"/>
</dbReference>
<keyword evidence="5" id="KW-0862">Zinc</keyword>
<dbReference type="GO" id="GO:0046872">
    <property type="term" value="F:metal ion binding"/>
    <property type="evidence" value="ECO:0007669"/>
    <property type="project" value="UniProtKB-KW"/>
</dbReference>
<dbReference type="GO" id="GO:0006508">
    <property type="term" value="P:proteolysis"/>
    <property type="evidence" value="ECO:0007669"/>
    <property type="project" value="UniProtKB-KW"/>
</dbReference>
<accession>A0A1I4RHS7</accession>
<dbReference type="GO" id="GO:0004222">
    <property type="term" value="F:metalloendopeptidase activity"/>
    <property type="evidence" value="ECO:0007669"/>
    <property type="project" value="TreeGrafter"/>
</dbReference>
<dbReference type="OrthoDB" id="9805070at2"/>
<name>A0A1I4RHS7_9HYPH</name>
<proteinExistence type="predicted"/>
<dbReference type="InterPro" id="IPR011055">
    <property type="entry name" value="Dup_hybrid_motif"/>
</dbReference>
<dbReference type="InterPro" id="IPR050570">
    <property type="entry name" value="Cell_wall_metabolism_enzyme"/>
</dbReference>
<reference evidence="9 10" key="1">
    <citation type="submission" date="2017-12" db="EMBL/GenBank/DDBJ databases">
        <title>Anaerobic carbon monoxide metabolism by Pleomorphomonas carboxyditropha sp. nov., a new mesophilic hydrogenogenic carboxidotroph.</title>
        <authorList>
            <person name="Esquivel-Elizondo S."/>
            <person name="Krajmalnik-Brown R."/>
        </authorList>
    </citation>
    <scope>NUCLEOTIDE SEQUENCE [LARGE SCALE GENOMIC DNA]</scope>
    <source>
        <strain evidence="9 10">R5-392</strain>
    </source>
</reference>
<dbReference type="PANTHER" id="PTHR21666:SF288">
    <property type="entry name" value="CELL DIVISION PROTEIN YTFB"/>
    <property type="match status" value="1"/>
</dbReference>
<dbReference type="CDD" id="cd12797">
    <property type="entry name" value="M23_peptidase"/>
    <property type="match status" value="1"/>
</dbReference>
<evidence type="ECO:0000256" key="4">
    <source>
        <dbReference type="ARBA" id="ARBA00022801"/>
    </source>
</evidence>
<protein>
    <submittedName>
        <fullName evidence="9">M23 family peptidase</fullName>
    </submittedName>
</protein>
<sequence length="712" mass="76739">MLFFGEATLAAEPTLTSRDTGRQSHRQFKEGALDRRHVRGKPSAPPTTGGSKTPSMNAARPLNRNDSVELGDLPPLLTSGARGLPDRRGVSIRWLTGTVLATFASTFLMGGALYAAFDGRETIAEPSGTVTRSAVVVPTPDDELVAKADFPLVEASPEPARQILKVSTIAKDGEHDIIRLKPFAKVSTALVSDMAEITDPIPPYNPLRIFADANAGSPEGGEATLYGAAVESDMMLKVTDFPVNDPTLEASIPLDIAQTERIVREAASFLNGTNVKTASLSPIDQSRFDFGFAEPSSLDQFGVRIIPENVSFVPTTTAEPVSSGSDNAFEDRRVAVEADEPLEQLLTDNEATDDEAGDIVLAFHKADRLRLLKIGDEVHIRLAPDPDDETARYRPILVSVYRDGGHLGSVGLGDDGNYIPVDEPPATEQAVAGVQADENSPRPRLYESLYETSLKNGVPPALIDELVRVFSFDLDFNTRIQPGDSFQMVYTLGDNGEETDDGEIVFTSITLGGKERRFYRYRAPDDGAIDYYDDSGKSAKKFLMRKPMSGGTFRSGFGARNHPLLGVTRMHTGVDWSAPRGTPIMSAGDGIVTYARWKNGYGNYIEVQHTNGYASAYAHQTGFAKGIKEGTRVRQGQVIGYVGTTGLSTGPHLHYEVHVNGTPVDPLRIKLPQGRTLDGGVLAAFQAERDRVDTLLAGESQTARAATAANGG</sequence>
<feature type="compositionally biased region" description="Basic and acidic residues" evidence="7">
    <location>
        <begin position="19"/>
        <end position="35"/>
    </location>
</feature>
<keyword evidence="10" id="KW-1185">Reference proteome</keyword>
<evidence type="ECO:0000313" key="9">
    <source>
        <dbReference type="EMBL" id="PKR87566.1"/>
    </source>
</evidence>
<dbReference type="Pfam" id="PF01551">
    <property type="entry name" value="Peptidase_M23"/>
    <property type="match status" value="1"/>
</dbReference>
<keyword evidence="2" id="KW-0645">Protease</keyword>
<keyword evidence="4" id="KW-0378">Hydrolase</keyword>
<comment type="cofactor">
    <cofactor evidence="1">
        <name>Zn(2+)</name>
        <dbReference type="ChEBI" id="CHEBI:29105"/>
    </cofactor>
</comment>
<feature type="domain" description="M23ase beta-sheet core" evidence="8">
    <location>
        <begin position="569"/>
        <end position="666"/>
    </location>
</feature>
<evidence type="ECO:0000313" key="10">
    <source>
        <dbReference type="Proteomes" id="UP000233491"/>
    </source>
</evidence>
<dbReference type="Gene3D" id="3.10.450.350">
    <property type="match status" value="1"/>
</dbReference>
<evidence type="ECO:0000256" key="6">
    <source>
        <dbReference type="ARBA" id="ARBA00023049"/>
    </source>
</evidence>
<organism evidence="9 10">
    <name type="scientific">Pleomorphomonas diazotrophica</name>
    <dbReference type="NCBI Taxonomy" id="1166257"/>
    <lineage>
        <taxon>Bacteria</taxon>
        <taxon>Pseudomonadati</taxon>
        <taxon>Pseudomonadota</taxon>
        <taxon>Alphaproteobacteria</taxon>
        <taxon>Hyphomicrobiales</taxon>
        <taxon>Pleomorphomonadaceae</taxon>
        <taxon>Pleomorphomonas</taxon>
    </lineage>
</organism>
<evidence type="ECO:0000256" key="2">
    <source>
        <dbReference type="ARBA" id="ARBA00022670"/>
    </source>
</evidence>
<dbReference type="Proteomes" id="UP000233491">
    <property type="component" value="Unassembled WGS sequence"/>
</dbReference>
<keyword evidence="6" id="KW-0482">Metalloprotease</keyword>
<feature type="region of interest" description="Disordered" evidence="7">
    <location>
        <begin position="14"/>
        <end position="82"/>
    </location>
</feature>
<keyword evidence="3" id="KW-0479">Metal-binding</keyword>
<evidence type="ECO:0000256" key="5">
    <source>
        <dbReference type="ARBA" id="ARBA00022833"/>
    </source>
</evidence>
<dbReference type="PANTHER" id="PTHR21666">
    <property type="entry name" value="PEPTIDASE-RELATED"/>
    <property type="match status" value="1"/>
</dbReference>
<evidence type="ECO:0000256" key="1">
    <source>
        <dbReference type="ARBA" id="ARBA00001947"/>
    </source>
</evidence>
<feature type="compositionally biased region" description="Polar residues" evidence="7">
    <location>
        <begin position="46"/>
        <end position="56"/>
    </location>
</feature>
<dbReference type="InterPro" id="IPR016047">
    <property type="entry name" value="M23ase_b-sheet_dom"/>
</dbReference>
<gene>
    <name evidence="9" type="ORF">CXZ10_19680</name>
</gene>
<comment type="caution">
    <text evidence="9">The sequence shown here is derived from an EMBL/GenBank/DDBJ whole genome shotgun (WGS) entry which is preliminary data.</text>
</comment>
<evidence type="ECO:0000256" key="7">
    <source>
        <dbReference type="SAM" id="MobiDB-lite"/>
    </source>
</evidence>
<dbReference type="EMBL" id="PJNW01000017">
    <property type="protein sequence ID" value="PKR87566.1"/>
    <property type="molecule type" value="Genomic_DNA"/>
</dbReference>
<evidence type="ECO:0000259" key="8">
    <source>
        <dbReference type="Pfam" id="PF01551"/>
    </source>
</evidence>